<dbReference type="Pfam" id="PF03193">
    <property type="entry name" value="RsgA_GTPase"/>
    <property type="match status" value="1"/>
</dbReference>
<dbReference type="InterPro" id="IPR031944">
    <property type="entry name" value="RsgA_N"/>
</dbReference>
<dbReference type="CDD" id="cd04466">
    <property type="entry name" value="S1_YloQ_GTPase"/>
    <property type="match status" value="1"/>
</dbReference>
<organism evidence="13 14">
    <name type="scientific">Periweissella fabalis</name>
    <dbReference type="NCBI Taxonomy" id="1070421"/>
    <lineage>
        <taxon>Bacteria</taxon>
        <taxon>Bacillati</taxon>
        <taxon>Bacillota</taxon>
        <taxon>Bacilli</taxon>
        <taxon>Lactobacillales</taxon>
        <taxon>Lactobacillaceae</taxon>
        <taxon>Periweissella</taxon>
    </lineage>
</organism>
<evidence type="ECO:0000256" key="3">
    <source>
        <dbReference type="ARBA" id="ARBA00022723"/>
    </source>
</evidence>
<dbReference type="PROSITE" id="PS51721">
    <property type="entry name" value="G_CP"/>
    <property type="match status" value="1"/>
</dbReference>
<dbReference type="InterPro" id="IPR030378">
    <property type="entry name" value="G_CP_dom"/>
</dbReference>
<keyword evidence="1 10" id="KW-0963">Cytoplasm</keyword>
<dbReference type="InterPro" id="IPR010914">
    <property type="entry name" value="RsgA_GTPase_dom"/>
</dbReference>
<feature type="binding site" evidence="10">
    <location>
        <position position="254"/>
    </location>
    <ligand>
        <name>Zn(2+)</name>
        <dbReference type="ChEBI" id="CHEBI:29105"/>
    </ligand>
</feature>
<dbReference type="GO" id="GO:0003924">
    <property type="term" value="F:GTPase activity"/>
    <property type="evidence" value="ECO:0007669"/>
    <property type="project" value="UniProtKB-UniRule"/>
</dbReference>
<keyword evidence="9 10" id="KW-0342">GTP-binding</keyword>
<evidence type="ECO:0000313" key="13">
    <source>
        <dbReference type="EMBL" id="NKZ24673.1"/>
    </source>
</evidence>
<dbReference type="InterPro" id="IPR004881">
    <property type="entry name" value="Ribosome_biogen_GTPase_RsgA"/>
</dbReference>
<dbReference type="GO" id="GO:0005737">
    <property type="term" value="C:cytoplasm"/>
    <property type="evidence" value="ECO:0007669"/>
    <property type="project" value="UniProtKB-SubCell"/>
</dbReference>
<proteinExistence type="inferred from homology"/>
<dbReference type="GO" id="GO:0005525">
    <property type="term" value="F:GTP binding"/>
    <property type="evidence" value="ECO:0007669"/>
    <property type="project" value="UniProtKB-UniRule"/>
</dbReference>
<evidence type="ECO:0000259" key="12">
    <source>
        <dbReference type="PROSITE" id="PS51721"/>
    </source>
</evidence>
<evidence type="ECO:0000256" key="6">
    <source>
        <dbReference type="ARBA" id="ARBA00022801"/>
    </source>
</evidence>
<gene>
    <name evidence="10 13" type="primary">rsgA</name>
    <name evidence="13" type="ORF">HF964_07695</name>
</gene>
<dbReference type="InterPro" id="IPR012340">
    <property type="entry name" value="NA-bd_OB-fold"/>
</dbReference>
<sequence>MATGQIRQLLAGYYDVATSDGTIYRTRARGNFRKRGITPLVGDYVDFQSDNQEEGYILEVHPRKNSLVRPPVANIDRAIVVTAAAEPDFSDNLLDRQLVAVEEMNIEPVIYFTKTDLLSAEQLDHLHTVAAGYRKIGYQTLVPNDAFAPEALTELSAEFTNHLAVFMGQTGAGKSTLLNHILPDLNLATGEISQALSRGRHTTRMVGLHEINGGLVADTPGFSSYEVFKMPANELSHFFPEFLAASVECRFRGCVHINEPGCAVKTGLEHGDFMQSRYTNYRAFYDLIVNQKPDYRKNKK</sequence>
<reference evidence="13 14" key="1">
    <citation type="submission" date="2020-04" db="EMBL/GenBank/DDBJ databases">
        <title>MicrobeNet Type strains.</title>
        <authorList>
            <person name="Nicholson A.C."/>
        </authorList>
    </citation>
    <scope>NUCLEOTIDE SEQUENCE [LARGE SCALE GENOMIC DNA]</scope>
    <source>
        <strain evidence="13 14">CCUG 61472</strain>
    </source>
</reference>
<evidence type="ECO:0000256" key="10">
    <source>
        <dbReference type="HAMAP-Rule" id="MF_01820"/>
    </source>
</evidence>
<comment type="cofactor">
    <cofactor evidence="10">
        <name>Zn(2+)</name>
        <dbReference type="ChEBI" id="CHEBI:29105"/>
    </cofactor>
    <text evidence="10">Binds 1 zinc ion per subunit.</text>
</comment>
<keyword evidence="8 10" id="KW-0694">RNA-binding</keyword>
<feature type="binding site" evidence="10">
    <location>
        <position position="249"/>
    </location>
    <ligand>
        <name>Zn(2+)</name>
        <dbReference type="ChEBI" id="CHEBI:29105"/>
    </ligand>
</feature>
<comment type="caution">
    <text evidence="13">The sequence shown here is derived from an EMBL/GenBank/DDBJ whole genome shotgun (WGS) entry which is preliminary data.</text>
</comment>
<dbReference type="GO" id="GO:0042274">
    <property type="term" value="P:ribosomal small subunit biogenesis"/>
    <property type="evidence" value="ECO:0007669"/>
    <property type="project" value="UniProtKB-UniRule"/>
</dbReference>
<feature type="binding site" evidence="10">
    <location>
        <begin position="168"/>
        <end position="176"/>
    </location>
    <ligand>
        <name>GTP</name>
        <dbReference type="ChEBI" id="CHEBI:37565"/>
    </ligand>
</feature>
<evidence type="ECO:0000256" key="8">
    <source>
        <dbReference type="ARBA" id="ARBA00022884"/>
    </source>
</evidence>
<keyword evidence="7 10" id="KW-0862">Zinc</keyword>
<dbReference type="AlphaFoldDB" id="A0A7X6N2U2"/>
<protein>
    <recommendedName>
        <fullName evidence="10">Small ribosomal subunit biogenesis GTPase RsgA</fullName>
        <ecNumber evidence="10">3.6.1.-</ecNumber>
    </recommendedName>
</protein>
<feature type="binding site" evidence="10">
    <location>
        <begin position="113"/>
        <end position="116"/>
    </location>
    <ligand>
        <name>GTP</name>
        <dbReference type="ChEBI" id="CHEBI:37565"/>
    </ligand>
</feature>
<feature type="binding site" evidence="10">
    <location>
        <position position="256"/>
    </location>
    <ligand>
        <name>Zn(2+)</name>
        <dbReference type="ChEBI" id="CHEBI:29105"/>
    </ligand>
</feature>
<evidence type="ECO:0000256" key="5">
    <source>
        <dbReference type="ARBA" id="ARBA00022741"/>
    </source>
</evidence>
<keyword evidence="3 10" id="KW-0479">Metal-binding</keyword>
<feature type="domain" description="EngC GTPase" evidence="11">
    <location>
        <begin position="73"/>
        <end position="223"/>
    </location>
</feature>
<evidence type="ECO:0000256" key="1">
    <source>
        <dbReference type="ARBA" id="ARBA00022490"/>
    </source>
</evidence>
<dbReference type="PANTHER" id="PTHR32120">
    <property type="entry name" value="SMALL RIBOSOMAL SUBUNIT BIOGENESIS GTPASE RSGA"/>
    <property type="match status" value="1"/>
</dbReference>
<dbReference type="Proteomes" id="UP000549765">
    <property type="component" value="Unassembled WGS sequence"/>
</dbReference>
<dbReference type="Pfam" id="PF16745">
    <property type="entry name" value="RsgA_N"/>
    <property type="match status" value="1"/>
</dbReference>
<evidence type="ECO:0000256" key="7">
    <source>
        <dbReference type="ARBA" id="ARBA00022833"/>
    </source>
</evidence>
<evidence type="ECO:0000256" key="9">
    <source>
        <dbReference type="ARBA" id="ARBA00023134"/>
    </source>
</evidence>
<comment type="function">
    <text evidence="10">One of several proteins that assist in the late maturation steps of the functional core of the 30S ribosomal subunit. Helps release RbfA from mature subunits. May play a role in the assembly of ribosomal proteins into the subunit. Circularly permuted GTPase that catalyzes slow GTP hydrolysis, GTPase activity is stimulated by the 30S ribosomal subunit.</text>
</comment>
<dbReference type="NCBIfam" id="TIGR00157">
    <property type="entry name" value="ribosome small subunit-dependent GTPase A"/>
    <property type="match status" value="1"/>
</dbReference>
<keyword evidence="5 10" id="KW-0547">Nucleotide-binding</keyword>
<feature type="binding site" evidence="10">
    <location>
        <position position="262"/>
    </location>
    <ligand>
        <name>Zn(2+)</name>
        <dbReference type="ChEBI" id="CHEBI:29105"/>
    </ligand>
</feature>
<dbReference type="InterPro" id="IPR027417">
    <property type="entry name" value="P-loop_NTPase"/>
</dbReference>
<dbReference type="HAMAP" id="MF_01820">
    <property type="entry name" value="GTPase_RsgA"/>
    <property type="match status" value="1"/>
</dbReference>
<dbReference type="GO" id="GO:0019843">
    <property type="term" value="F:rRNA binding"/>
    <property type="evidence" value="ECO:0007669"/>
    <property type="project" value="UniProtKB-KW"/>
</dbReference>
<dbReference type="SUPFAM" id="SSF52540">
    <property type="entry name" value="P-loop containing nucleoside triphosphate hydrolases"/>
    <property type="match status" value="1"/>
</dbReference>
<keyword evidence="14" id="KW-1185">Reference proteome</keyword>
<keyword evidence="2 10" id="KW-0690">Ribosome biogenesis</keyword>
<dbReference type="SUPFAM" id="SSF50249">
    <property type="entry name" value="Nucleic acid-binding proteins"/>
    <property type="match status" value="1"/>
</dbReference>
<accession>A0A7X6N2U2</accession>
<comment type="subcellular location">
    <subcellularLocation>
        <location evidence="10">Cytoplasm</location>
    </subcellularLocation>
</comment>
<dbReference type="EC" id="3.6.1.-" evidence="10"/>
<dbReference type="RefSeq" id="WP_168722466.1">
    <property type="nucleotide sequence ID" value="NZ_JAAXPN010000008.1"/>
</dbReference>
<evidence type="ECO:0000259" key="11">
    <source>
        <dbReference type="PROSITE" id="PS50936"/>
    </source>
</evidence>
<dbReference type="Gene3D" id="3.40.50.300">
    <property type="entry name" value="P-loop containing nucleotide triphosphate hydrolases"/>
    <property type="match status" value="1"/>
</dbReference>
<evidence type="ECO:0000256" key="4">
    <source>
        <dbReference type="ARBA" id="ARBA00022730"/>
    </source>
</evidence>
<dbReference type="GO" id="GO:0046872">
    <property type="term" value="F:metal ion binding"/>
    <property type="evidence" value="ECO:0007669"/>
    <property type="project" value="UniProtKB-KW"/>
</dbReference>
<feature type="domain" description="CP-type G" evidence="12">
    <location>
        <begin position="64"/>
        <end position="225"/>
    </location>
</feature>
<evidence type="ECO:0000256" key="2">
    <source>
        <dbReference type="ARBA" id="ARBA00022517"/>
    </source>
</evidence>
<comment type="similarity">
    <text evidence="10">Belongs to the TRAFAC class YlqF/YawG GTPase family. RsgA subfamily.</text>
</comment>
<dbReference type="PROSITE" id="PS50936">
    <property type="entry name" value="ENGC_GTPASE"/>
    <property type="match status" value="1"/>
</dbReference>
<dbReference type="Gene3D" id="1.10.40.50">
    <property type="entry name" value="Probable gtpase engc, domain 3"/>
    <property type="match status" value="1"/>
</dbReference>
<keyword evidence="6 10" id="KW-0378">Hydrolase</keyword>
<evidence type="ECO:0000313" key="14">
    <source>
        <dbReference type="Proteomes" id="UP000549765"/>
    </source>
</evidence>
<dbReference type="Gene3D" id="2.40.50.140">
    <property type="entry name" value="Nucleic acid-binding proteins"/>
    <property type="match status" value="1"/>
</dbReference>
<comment type="subunit">
    <text evidence="10">Monomer. Associates with 30S ribosomal subunit, binds 16S rRNA.</text>
</comment>
<dbReference type="EMBL" id="JAAXPN010000008">
    <property type="protein sequence ID" value="NKZ24673.1"/>
    <property type="molecule type" value="Genomic_DNA"/>
</dbReference>
<keyword evidence="4 10" id="KW-0699">rRNA-binding</keyword>
<dbReference type="CDD" id="cd01854">
    <property type="entry name" value="YjeQ_EngC"/>
    <property type="match status" value="1"/>
</dbReference>
<dbReference type="PANTHER" id="PTHR32120:SF11">
    <property type="entry name" value="SMALL RIBOSOMAL SUBUNIT BIOGENESIS GTPASE RSGA 1, MITOCHONDRIAL-RELATED"/>
    <property type="match status" value="1"/>
</dbReference>
<name>A0A7X6N2U2_9LACO</name>